<dbReference type="EMBL" id="BAABAT010000001">
    <property type="protein sequence ID" value="GAA4244384.1"/>
    <property type="molecule type" value="Genomic_DNA"/>
</dbReference>
<evidence type="ECO:0000313" key="2">
    <source>
        <dbReference type="EMBL" id="GAA4244384.1"/>
    </source>
</evidence>
<gene>
    <name evidence="2" type="ORF">GCM10022255_007240</name>
</gene>
<evidence type="ECO:0000313" key="3">
    <source>
        <dbReference type="Proteomes" id="UP001500620"/>
    </source>
</evidence>
<sequence>MRVAYPADEGALSRHAVTPGSKATSGWPRRPAREEDRIVENGQQMTFMKLSAENSREFVERFGEFEDGVITGIRLHLPRGPVAGRVATFDIQAVDTTDGNEWRLVQLAVGGVFEYQFTCSTRQTYFVLSDGLRLDCTSERCVLDLDPGPDEWMPEQVAERGEYSKQYAIGAWCEYTVLDGPFI</sequence>
<evidence type="ECO:0000256" key="1">
    <source>
        <dbReference type="SAM" id="MobiDB-lite"/>
    </source>
</evidence>
<organism evidence="2 3">
    <name type="scientific">Dactylosporangium darangshiense</name>
    <dbReference type="NCBI Taxonomy" id="579108"/>
    <lineage>
        <taxon>Bacteria</taxon>
        <taxon>Bacillati</taxon>
        <taxon>Actinomycetota</taxon>
        <taxon>Actinomycetes</taxon>
        <taxon>Micromonosporales</taxon>
        <taxon>Micromonosporaceae</taxon>
        <taxon>Dactylosporangium</taxon>
    </lineage>
</organism>
<feature type="region of interest" description="Disordered" evidence="1">
    <location>
        <begin position="1"/>
        <end position="32"/>
    </location>
</feature>
<accession>A0ABP8CWU2</accession>
<proteinExistence type="predicted"/>
<reference evidence="3" key="1">
    <citation type="journal article" date="2019" name="Int. J. Syst. Evol. Microbiol.">
        <title>The Global Catalogue of Microorganisms (GCM) 10K type strain sequencing project: providing services to taxonomists for standard genome sequencing and annotation.</title>
        <authorList>
            <consortium name="The Broad Institute Genomics Platform"/>
            <consortium name="The Broad Institute Genome Sequencing Center for Infectious Disease"/>
            <person name="Wu L."/>
            <person name="Ma J."/>
        </authorList>
    </citation>
    <scope>NUCLEOTIDE SEQUENCE [LARGE SCALE GENOMIC DNA]</scope>
    <source>
        <strain evidence="3">JCM 17441</strain>
    </source>
</reference>
<comment type="caution">
    <text evidence="2">The sequence shown here is derived from an EMBL/GenBank/DDBJ whole genome shotgun (WGS) entry which is preliminary data.</text>
</comment>
<keyword evidence="3" id="KW-1185">Reference proteome</keyword>
<dbReference type="Proteomes" id="UP001500620">
    <property type="component" value="Unassembled WGS sequence"/>
</dbReference>
<name>A0ABP8CWU2_9ACTN</name>
<protein>
    <submittedName>
        <fullName evidence="2">Uncharacterized protein</fullName>
    </submittedName>
</protein>